<evidence type="ECO:0000259" key="5">
    <source>
        <dbReference type="PROSITE" id="PS50931"/>
    </source>
</evidence>
<dbReference type="PROSITE" id="PS50931">
    <property type="entry name" value="HTH_LYSR"/>
    <property type="match status" value="1"/>
</dbReference>
<dbReference type="SUPFAM" id="SSF53850">
    <property type="entry name" value="Periplasmic binding protein-like II"/>
    <property type="match status" value="1"/>
</dbReference>
<accession>A0AAI9IBL2</accession>
<dbReference type="InterPro" id="IPR050950">
    <property type="entry name" value="HTH-type_LysR_regulators"/>
</dbReference>
<evidence type="ECO:0000313" key="7">
    <source>
        <dbReference type="Proteomes" id="UP000006772"/>
    </source>
</evidence>
<dbReference type="Pfam" id="PF00126">
    <property type="entry name" value="HTH_1"/>
    <property type="match status" value="1"/>
</dbReference>
<dbReference type="SUPFAM" id="SSF46785">
    <property type="entry name" value="Winged helix' DNA-binding domain"/>
    <property type="match status" value="1"/>
</dbReference>
<dbReference type="GO" id="GO:0005829">
    <property type="term" value="C:cytosol"/>
    <property type="evidence" value="ECO:0007669"/>
    <property type="project" value="TreeGrafter"/>
</dbReference>
<evidence type="ECO:0000256" key="4">
    <source>
        <dbReference type="ARBA" id="ARBA00023163"/>
    </source>
</evidence>
<dbReference type="PANTHER" id="PTHR30419:SF30">
    <property type="entry name" value="LYSR FAMILY TRANSCRIPTIONAL REGULATOR"/>
    <property type="match status" value="1"/>
</dbReference>
<evidence type="ECO:0000256" key="3">
    <source>
        <dbReference type="ARBA" id="ARBA00023125"/>
    </source>
</evidence>
<dbReference type="InterPro" id="IPR000847">
    <property type="entry name" value="LysR_HTH_N"/>
</dbReference>
<dbReference type="InterPro" id="IPR036390">
    <property type="entry name" value="WH_DNA-bd_sf"/>
</dbReference>
<dbReference type="GO" id="GO:0003700">
    <property type="term" value="F:DNA-binding transcription factor activity"/>
    <property type="evidence" value="ECO:0007669"/>
    <property type="project" value="InterPro"/>
</dbReference>
<comment type="similarity">
    <text evidence="1">Belongs to the LysR transcriptional regulatory family.</text>
</comment>
<name>A0AAI9IBL2_9BURK</name>
<protein>
    <submittedName>
        <fullName evidence="6">LysR family transcriptional regulator</fullName>
    </submittedName>
</protein>
<keyword evidence="2" id="KW-0805">Transcription regulation</keyword>
<gene>
    <name evidence="6" type="ORF">HFRIS_019168</name>
</gene>
<comment type="caution">
    <text evidence="6">The sequence shown here is derived from an EMBL/GenBank/DDBJ whole genome shotgun (WGS) entry which is preliminary data.</text>
</comment>
<dbReference type="PANTHER" id="PTHR30419">
    <property type="entry name" value="HTH-TYPE TRANSCRIPTIONAL REGULATOR YBHD"/>
    <property type="match status" value="1"/>
</dbReference>
<dbReference type="GO" id="GO:0003677">
    <property type="term" value="F:DNA binding"/>
    <property type="evidence" value="ECO:0007669"/>
    <property type="project" value="UniProtKB-KW"/>
</dbReference>
<dbReference type="InterPro" id="IPR036388">
    <property type="entry name" value="WH-like_DNA-bd_sf"/>
</dbReference>
<evidence type="ECO:0000313" key="6">
    <source>
        <dbReference type="EMBL" id="EOA03089.1"/>
    </source>
</evidence>
<organism evidence="6 7">
    <name type="scientific">Herbaspirillum frisingense GSF30</name>
    <dbReference type="NCBI Taxonomy" id="864073"/>
    <lineage>
        <taxon>Bacteria</taxon>
        <taxon>Pseudomonadati</taxon>
        <taxon>Pseudomonadota</taxon>
        <taxon>Betaproteobacteria</taxon>
        <taxon>Burkholderiales</taxon>
        <taxon>Oxalobacteraceae</taxon>
        <taxon>Herbaspirillum</taxon>
    </lineage>
</organism>
<dbReference type="Pfam" id="PF03466">
    <property type="entry name" value="LysR_substrate"/>
    <property type="match status" value="1"/>
</dbReference>
<dbReference type="RefSeq" id="WP_006464789.1">
    <property type="nucleotide sequence ID" value="NZ_AEEC02000033.1"/>
</dbReference>
<dbReference type="FunFam" id="1.10.10.10:FF:000001">
    <property type="entry name" value="LysR family transcriptional regulator"/>
    <property type="match status" value="1"/>
</dbReference>
<proteinExistence type="inferred from homology"/>
<keyword evidence="3" id="KW-0238">DNA-binding</keyword>
<dbReference type="Gene3D" id="1.10.10.10">
    <property type="entry name" value="Winged helix-like DNA-binding domain superfamily/Winged helix DNA-binding domain"/>
    <property type="match status" value="1"/>
</dbReference>
<sequence length="307" mass="33561">MNLTIKQLRTFLTVAETESFNLAARRLHLTAGAVSLVIKEMEEEIGFPLFDRTTRRVALSKAGKDFRPAAERVLRELGAAMQTAQDVKNKTTGVVRVAAPLFVASALMPHAIAAYRKTKPRVQVRLVDCAVEELVDAVDGDHVDIAVGPDRATGESVRRVSLYQTPWVLWCAAGNPLARRKKITWATLARHPSVVASHDYATHVAKALHELPPEQHFTPSHTVTHLSTALGLAAADLAVTLCPAYVGVLAHAFGLVMRRIEEPEVIREMSLYLPTTRSLTPAAAAFVDFLGPFLTRQAVNVSPDIVR</sequence>
<dbReference type="Proteomes" id="UP000006772">
    <property type="component" value="Unassembled WGS sequence"/>
</dbReference>
<evidence type="ECO:0000256" key="1">
    <source>
        <dbReference type="ARBA" id="ARBA00009437"/>
    </source>
</evidence>
<dbReference type="AlphaFoldDB" id="A0AAI9IBL2"/>
<feature type="domain" description="HTH lysR-type" evidence="5">
    <location>
        <begin position="3"/>
        <end position="60"/>
    </location>
</feature>
<dbReference type="EMBL" id="AEEC02000033">
    <property type="protein sequence ID" value="EOA03089.1"/>
    <property type="molecule type" value="Genomic_DNA"/>
</dbReference>
<dbReference type="Gene3D" id="3.40.190.290">
    <property type="match status" value="1"/>
</dbReference>
<reference evidence="6 7" key="1">
    <citation type="journal article" date="2013" name="Front. Microbiol.">
        <title>The genome of the endophytic bacterium H. frisingense GSF30(T) identifies diverse strategies in the Herbaspirillum genus to interact with plants.</title>
        <authorList>
            <person name="Straub D."/>
            <person name="Rothballer M."/>
            <person name="Hartmann A."/>
            <person name="Ludewig U."/>
        </authorList>
    </citation>
    <scope>NUCLEOTIDE SEQUENCE [LARGE SCALE GENOMIC DNA]</scope>
    <source>
        <strain evidence="6 7">GSF30</strain>
    </source>
</reference>
<dbReference type="InterPro" id="IPR005119">
    <property type="entry name" value="LysR_subst-bd"/>
</dbReference>
<keyword evidence="4" id="KW-0804">Transcription</keyword>
<evidence type="ECO:0000256" key="2">
    <source>
        <dbReference type="ARBA" id="ARBA00023015"/>
    </source>
</evidence>